<evidence type="ECO:0000313" key="3">
    <source>
        <dbReference type="Proteomes" id="UP000193104"/>
    </source>
</evidence>
<dbReference type="STRING" id="1076551.HA48_08470"/>
<sequence length="616" mass="71529">MMAVNWQTIDKVVYINLNKRKDRRVRIARQLKAIGVPREKIVRFEAIEETPGYIGCIKSHILVLQMAQQNGWKNVLILEDDMVFHDDIQTKKRIDLFLSSLQHINWHVALLTAHYDNVVPLKSVDFIVKPQYAWCACAYIVNGDYYATLIDNYAESLQGLLAGGVPQCWALDVRWNSLIRRDRWLGIFPNAGYQAADKSDIENQIVDYRALFAKKLEEIVWPDYQPCKEKIKVDIFFQWAPGWTNFESVYRAMQAKPHFDCQIILVPYLSRGVKAPDYTAQRDLLNDKGIRYTEYNEYEITARKPHVVFLQNPYDDGRPHALQSLTLKQRNISVAYIPYGLDMGDGERNRVYQYNLPCQNVARWVFVRSQRHKDEFAKYCENGNQHVYVSGHPKLDDYSSRFGVQADARVNKGKPTLLWAPHFVMPDDEKMWSTFNIYTQAMLDIIKRDDVNLIIRPHPLFKQFLDIRKERGTHSETAHNWQMLRECSHLKSHVEWDFSADYRYAFSQSDALMADAGSFLLEYLPSRKPILFLTHKNCLGINSSAEFIYDSYDVANEAAEIKNFVDNLVSGKDPMRDKRLQVLRDELHMPGQGAGSEIVKIIEKTLMPAGVHNNVF</sequence>
<dbReference type="EMBL" id="MLFS01000018">
    <property type="protein sequence ID" value="ORM73595.1"/>
    <property type="molecule type" value="Genomic_DNA"/>
</dbReference>
<dbReference type="Pfam" id="PF01755">
    <property type="entry name" value="Glyco_transf_25"/>
    <property type="match status" value="1"/>
</dbReference>
<accession>A0A1X1DA71</accession>
<dbReference type="Gene3D" id="3.40.50.12580">
    <property type="match status" value="1"/>
</dbReference>
<dbReference type="InterPro" id="IPR002654">
    <property type="entry name" value="Glyco_trans_25"/>
</dbReference>
<dbReference type="InterPro" id="IPR043148">
    <property type="entry name" value="TagF_C"/>
</dbReference>
<dbReference type="Pfam" id="PF04464">
    <property type="entry name" value="Glyphos_transf"/>
    <property type="match status" value="1"/>
</dbReference>
<evidence type="ECO:0000259" key="1">
    <source>
        <dbReference type="Pfam" id="PF01755"/>
    </source>
</evidence>
<dbReference type="GO" id="GO:0016020">
    <property type="term" value="C:membrane"/>
    <property type="evidence" value="ECO:0007669"/>
    <property type="project" value="InterPro"/>
</dbReference>
<evidence type="ECO:0000313" key="2">
    <source>
        <dbReference type="EMBL" id="ORM73595.1"/>
    </source>
</evidence>
<dbReference type="OrthoDB" id="215285at2"/>
<reference evidence="2 3" key="1">
    <citation type="journal article" date="2017" name="Antonie Van Leeuwenhoek">
        <title>Phylogenomic resolution of the bacterial genus Pantoea and its relationship with Erwinia and Tatumella.</title>
        <authorList>
            <person name="Palmer M."/>
            <person name="Steenkamp E.T."/>
            <person name="Coetzee M.P."/>
            <person name="Chan W.Y."/>
            <person name="van Zyl E."/>
            <person name="De Maayer P."/>
            <person name="Coutinho T.A."/>
            <person name="Blom J."/>
            <person name="Smits T.H."/>
            <person name="Duffy B."/>
            <person name="Venter S.N."/>
        </authorList>
    </citation>
    <scope>NUCLEOTIDE SEQUENCE [LARGE SCALE GENOMIC DNA]</scope>
    <source>
        <strain evidence="2 3">LMG 26277</strain>
    </source>
</reference>
<feature type="domain" description="Glycosyl transferase family 25" evidence="1">
    <location>
        <begin position="50"/>
        <end position="91"/>
    </location>
</feature>
<protein>
    <submittedName>
        <fullName evidence="2">Glycosyl transferase</fullName>
    </submittedName>
</protein>
<dbReference type="AlphaFoldDB" id="A0A1X1DA71"/>
<name>A0A1X1DA71_9GAMM</name>
<keyword evidence="2" id="KW-0808">Transferase</keyword>
<comment type="caution">
    <text evidence="2">The sequence shown here is derived from an EMBL/GenBank/DDBJ whole genome shotgun (WGS) entry which is preliminary data.</text>
</comment>
<organism evidence="2 3">
    <name type="scientific">Pantoea wallisii</name>
    <dbReference type="NCBI Taxonomy" id="1076551"/>
    <lineage>
        <taxon>Bacteria</taxon>
        <taxon>Pseudomonadati</taxon>
        <taxon>Pseudomonadota</taxon>
        <taxon>Gammaproteobacteria</taxon>
        <taxon>Enterobacterales</taxon>
        <taxon>Erwiniaceae</taxon>
        <taxon>Pantoea</taxon>
    </lineage>
</organism>
<dbReference type="SUPFAM" id="SSF53756">
    <property type="entry name" value="UDP-Glycosyltransferase/glycogen phosphorylase"/>
    <property type="match status" value="1"/>
</dbReference>
<proteinExistence type="predicted"/>
<gene>
    <name evidence="2" type="ORF">HA48_08470</name>
</gene>
<dbReference type="Proteomes" id="UP000193104">
    <property type="component" value="Unassembled WGS sequence"/>
</dbReference>
<dbReference type="RefSeq" id="WP_128600705.1">
    <property type="nucleotide sequence ID" value="NZ_MLFS01000018.1"/>
</dbReference>
<keyword evidence="3" id="KW-1185">Reference proteome</keyword>
<dbReference type="InterPro" id="IPR007554">
    <property type="entry name" value="Glycerophosphate_synth"/>
</dbReference>
<dbReference type="GO" id="GO:0047355">
    <property type="term" value="F:CDP-glycerol glycerophosphotransferase activity"/>
    <property type="evidence" value="ECO:0007669"/>
    <property type="project" value="InterPro"/>
</dbReference>